<feature type="domain" description="GH18" evidence="7">
    <location>
        <begin position="2"/>
        <end position="342"/>
    </location>
</feature>
<protein>
    <recommendedName>
        <fullName evidence="7">GH18 domain-containing protein</fullName>
    </recommendedName>
</protein>
<dbReference type="PANTHER" id="PTHR11177:SF317">
    <property type="entry name" value="CHITINASE 12-RELATED"/>
    <property type="match status" value="1"/>
</dbReference>
<dbReference type="InterPro" id="IPR001579">
    <property type="entry name" value="Glyco_hydro_18_chit_AS"/>
</dbReference>
<evidence type="ECO:0000256" key="2">
    <source>
        <dbReference type="ARBA" id="ARBA00022729"/>
    </source>
</evidence>
<organism evidence="8 9">
    <name type="scientific">Papaver atlanticum</name>
    <dbReference type="NCBI Taxonomy" id="357466"/>
    <lineage>
        <taxon>Eukaryota</taxon>
        <taxon>Viridiplantae</taxon>
        <taxon>Streptophyta</taxon>
        <taxon>Embryophyta</taxon>
        <taxon>Tracheophyta</taxon>
        <taxon>Spermatophyta</taxon>
        <taxon>Magnoliopsida</taxon>
        <taxon>Ranunculales</taxon>
        <taxon>Papaveraceae</taxon>
        <taxon>Papaveroideae</taxon>
        <taxon>Papaver</taxon>
    </lineage>
</organism>
<keyword evidence="9" id="KW-1185">Reference proteome</keyword>
<dbReference type="PANTHER" id="PTHR11177">
    <property type="entry name" value="CHITINASE"/>
    <property type="match status" value="1"/>
</dbReference>
<dbReference type="SMART" id="SM00636">
    <property type="entry name" value="Glyco_18"/>
    <property type="match status" value="1"/>
</dbReference>
<dbReference type="Gene3D" id="3.10.50.10">
    <property type="match status" value="1"/>
</dbReference>
<evidence type="ECO:0000259" key="7">
    <source>
        <dbReference type="PROSITE" id="PS51910"/>
    </source>
</evidence>
<dbReference type="PROSITE" id="PS01095">
    <property type="entry name" value="GH18_1"/>
    <property type="match status" value="1"/>
</dbReference>
<dbReference type="InterPro" id="IPR011583">
    <property type="entry name" value="Chitinase_II/V-like_cat"/>
</dbReference>
<keyword evidence="4" id="KW-0325">Glycoprotein</keyword>
<evidence type="ECO:0000256" key="5">
    <source>
        <dbReference type="ARBA" id="ARBA00023295"/>
    </source>
</evidence>
<keyword evidence="3 6" id="KW-0378">Hydrolase</keyword>
<dbReference type="SUPFAM" id="SSF51445">
    <property type="entry name" value="(Trans)glycosidases"/>
    <property type="match status" value="1"/>
</dbReference>
<reference evidence="8" key="1">
    <citation type="submission" date="2022-04" db="EMBL/GenBank/DDBJ databases">
        <title>A functionally conserved STORR gene fusion in Papaver species that diverged 16.8 million years ago.</title>
        <authorList>
            <person name="Catania T."/>
        </authorList>
    </citation>
    <scope>NUCLEOTIDE SEQUENCE</scope>
    <source>
        <strain evidence="8">S-188037</strain>
    </source>
</reference>
<evidence type="ECO:0000256" key="3">
    <source>
        <dbReference type="ARBA" id="ARBA00022801"/>
    </source>
</evidence>
<proteinExistence type="inferred from homology"/>
<dbReference type="GO" id="GO:0005576">
    <property type="term" value="C:extracellular region"/>
    <property type="evidence" value="ECO:0007669"/>
    <property type="project" value="TreeGrafter"/>
</dbReference>
<dbReference type="GO" id="GO:0006032">
    <property type="term" value="P:chitin catabolic process"/>
    <property type="evidence" value="ECO:0007669"/>
    <property type="project" value="TreeGrafter"/>
</dbReference>
<keyword evidence="5 6" id="KW-0326">Glycosidase</keyword>
<dbReference type="InterPro" id="IPR001223">
    <property type="entry name" value="Glyco_hydro18_cat"/>
</dbReference>
<evidence type="ECO:0000256" key="1">
    <source>
        <dbReference type="ARBA" id="ARBA00008682"/>
    </source>
</evidence>
<dbReference type="FunFam" id="3.10.50.10:FF:000003">
    <property type="entry name" value="Class V chitinase CHIT5b"/>
    <property type="match status" value="1"/>
</dbReference>
<dbReference type="InterPro" id="IPR017853">
    <property type="entry name" value="GH"/>
</dbReference>
<keyword evidence="2" id="KW-0732">Signal</keyword>
<dbReference type="GO" id="GO:0008061">
    <property type="term" value="F:chitin binding"/>
    <property type="evidence" value="ECO:0007669"/>
    <property type="project" value="InterPro"/>
</dbReference>
<evidence type="ECO:0000256" key="6">
    <source>
        <dbReference type="RuleBase" id="RU000489"/>
    </source>
</evidence>
<sequence length="342" mass="38142">MTVRGGYWPSWRIDPERIPPSYTHIFYAFSGFDSANYRVVITQGEDTKVRGFITSVHNSSMKALLSIGGATEGASSFSAMASNSNNRRNFIQSTIEVARRYGFDGLDLDWEFPSSKTDMDNLALLFAEWRTEVETETRGGTKLLITAAVFFTPDLTSLDGVPRMYPTGAIQRYIDFINIMTYDYYGAWDTTHTGASAAVFNPANTERSTSHGISRWLQVVPAQKLVMGLPLYAHTWMLQNPNTNGIGAPAVGIGAGQDGILTYDEVAKFLKKPGTIAVYDERTQSHYCFAGKNWISYTGVRSIRAALRYAKELQLRGYFLWSIGQDEGNNILTTTAFEVWRG</sequence>
<comment type="similarity">
    <text evidence="1">Belongs to the glycosyl hydrolase 18 family. Chitinase class V subfamily.</text>
</comment>
<dbReference type="Gene3D" id="3.20.20.80">
    <property type="entry name" value="Glycosidases"/>
    <property type="match status" value="1"/>
</dbReference>
<dbReference type="GO" id="GO:0005975">
    <property type="term" value="P:carbohydrate metabolic process"/>
    <property type="evidence" value="ECO:0007669"/>
    <property type="project" value="InterPro"/>
</dbReference>
<dbReference type="InterPro" id="IPR050314">
    <property type="entry name" value="Glycosyl_Hydrlase_18"/>
</dbReference>
<dbReference type="InterPro" id="IPR029070">
    <property type="entry name" value="Chitinase_insertion_sf"/>
</dbReference>
<evidence type="ECO:0000256" key="4">
    <source>
        <dbReference type="ARBA" id="ARBA00023180"/>
    </source>
</evidence>
<name>A0AAD4XFP3_9MAGN</name>
<evidence type="ECO:0000313" key="8">
    <source>
        <dbReference type="EMBL" id="KAI3912851.1"/>
    </source>
</evidence>
<dbReference type="GO" id="GO:0004568">
    <property type="term" value="F:chitinase activity"/>
    <property type="evidence" value="ECO:0007669"/>
    <property type="project" value="TreeGrafter"/>
</dbReference>
<evidence type="ECO:0000313" key="9">
    <source>
        <dbReference type="Proteomes" id="UP001202328"/>
    </source>
</evidence>
<dbReference type="Proteomes" id="UP001202328">
    <property type="component" value="Unassembled WGS sequence"/>
</dbReference>
<dbReference type="SUPFAM" id="SSF54556">
    <property type="entry name" value="Chitinase insertion domain"/>
    <property type="match status" value="1"/>
</dbReference>
<accession>A0AAD4XFP3</accession>
<gene>
    <name evidence="8" type="ORF">MKW98_012793</name>
</gene>
<dbReference type="PROSITE" id="PS51910">
    <property type="entry name" value="GH18_2"/>
    <property type="match status" value="1"/>
</dbReference>
<comment type="caution">
    <text evidence="8">The sequence shown here is derived from an EMBL/GenBank/DDBJ whole genome shotgun (WGS) entry which is preliminary data.</text>
</comment>
<dbReference type="AlphaFoldDB" id="A0AAD4XFP3"/>
<dbReference type="Pfam" id="PF00704">
    <property type="entry name" value="Glyco_hydro_18"/>
    <property type="match status" value="1"/>
</dbReference>
<dbReference type="EMBL" id="JAJJMB010009601">
    <property type="protein sequence ID" value="KAI3912851.1"/>
    <property type="molecule type" value="Genomic_DNA"/>
</dbReference>